<evidence type="ECO:0000256" key="4">
    <source>
        <dbReference type="ARBA" id="ARBA00022771"/>
    </source>
</evidence>
<dbReference type="AlphaFoldDB" id="A0AAD7L3V2"/>
<dbReference type="PROSITE" id="PS50089">
    <property type="entry name" value="ZF_RING_2"/>
    <property type="match status" value="1"/>
</dbReference>
<keyword evidence="5" id="KW-0862">Zinc</keyword>
<feature type="transmembrane region" description="Helical" evidence="8">
    <location>
        <begin position="435"/>
        <end position="455"/>
    </location>
</feature>
<keyword evidence="11" id="KW-1185">Reference proteome</keyword>
<evidence type="ECO:0000256" key="1">
    <source>
        <dbReference type="ARBA" id="ARBA00000900"/>
    </source>
</evidence>
<evidence type="ECO:0000256" key="7">
    <source>
        <dbReference type="SAM" id="MobiDB-lite"/>
    </source>
</evidence>
<dbReference type="PANTHER" id="PTHR15710">
    <property type="entry name" value="E3 UBIQUITIN-PROTEIN LIGASE PRAJA"/>
    <property type="match status" value="1"/>
</dbReference>
<dbReference type="KEGG" id="qsa:O6P43_027112"/>
<dbReference type="Gene3D" id="3.30.40.10">
    <property type="entry name" value="Zinc/RING finger domain, C3HC4 (zinc finger)"/>
    <property type="match status" value="1"/>
</dbReference>
<reference evidence="10" key="1">
    <citation type="journal article" date="2023" name="Science">
        <title>Elucidation of the pathway for biosynthesis of saponin adjuvants from the soapbark tree.</title>
        <authorList>
            <person name="Reed J."/>
            <person name="Orme A."/>
            <person name="El-Demerdash A."/>
            <person name="Owen C."/>
            <person name="Martin L.B.B."/>
            <person name="Misra R.C."/>
            <person name="Kikuchi S."/>
            <person name="Rejzek M."/>
            <person name="Martin A.C."/>
            <person name="Harkess A."/>
            <person name="Leebens-Mack J."/>
            <person name="Louveau T."/>
            <person name="Stephenson M.J."/>
            <person name="Osbourn A."/>
        </authorList>
    </citation>
    <scope>NUCLEOTIDE SEQUENCE</scope>
    <source>
        <strain evidence="10">S10</strain>
    </source>
</reference>
<sequence>MDTGLAVNHSVQIAACALRQKAYSLSNDVNNDLGSSVCGDCKFLLLEDLGTPGRDSYRRLRGRFRNSSSESIENILSDQFPHMTVTARQNQSTTSGLDDQPVDGDTAAWLLQCTSSHTTPSGSRRWRRVMYDTESDGFDNVNSLYGDSESNVSFGPCRFYHGESDSFSFSAHGGDSDAFADGHSFMDTETFILPDMGSDVDSDSDIDPMHAGVSQWDSDDLEEEDEEEDEEDEVDGKWLRLRKIMPQLSLPISSCQFQLPFYHGGAYGDYLDARSLEILLEHLAQNDSSRQGSPPAAASFVIGLPRIIISEEHEKHDGLACAICKDVIACGTEVNQLPCLHLYHPSCILPWLSNRNSCPLFRYELPTDDNKYEECKWNTDGRMEIHEIQQQNVTNDSSDANEEHEFSQNRSEQRKMQDVDTVISSSDVRGGRGRWAFLAAAPIVSLVGFVIVLWVGNPLSEGRGPAGHCNLTVQNLLQIHVSVSPQRENRRRWWSLF</sequence>
<keyword evidence="8" id="KW-1133">Transmembrane helix</keyword>
<dbReference type="EMBL" id="JARAOO010000011">
    <property type="protein sequence ID" value="KAJ7951006.1"/>
    <property type="molecule type" value="Genomic_DNA"/>
</dbReference>
<dbReference type="GO" id="GO:0016567">
    <property type="term" value="P:protein ubiquitination"/>
    <property type="evidence" value="ECO:0007669"/>
    <property type="project" value="TreeGrafter"/>
</dbReference>
<keyword evidence="8" id="KW-0812">Transmembrane</keyword>
<dbReference type="Pfam" id="PF13639">
    <property type="entry name" value="zf-RING_2"/>
    <property type="match status" value="1"/>
</dbReference>
<comment type="caution">
    <text evidence="10">The sequence shown here is derived from an EMBL/GenBank/DDBJ whole genome shotgun (WGS) entry which is preliminary data.</text>
</comment>
<keyword evidence="8" id="KW-0472">Membrane</keyword>
<evidence type="ECO:0000256" key="3">
    <source>
        <dbReference type="ARBA" id="ARBA00022723"/>
    </source>
</evidence>
<organism evidence="10 11">
    <name type="scientific">Quillaja saponaria</name>
    <name type="common">Soap bark tree</name>
    <dbReference type="NCBI Taxonomy" id="32244"/>
    <lineage>
        <taxon>Eukaryota</taxon>
        <taxon>Viridiplantae</taxon>
        <taxon>Streptophyta</taxon>
        <taxon>Embryophyta</taxon>
        <taxon>Tracheophyta</taxon>
        <taxon>Spermatophyta</taxon>
        <taxon>Magnoliopsida</taxon>
        <taxon>eudicotyledons</taxon>
        <taxon>Gunneridae</taxon>
        <taxon>Pentapetalae</taxon>
        <taxon>rosids</taxon>
        <taxon>fabids</taxon>
        <taxon>Fabales</taxon>
        <taxon>Quillajaceae</taxon>
        <taxon>Quillaja</taxon>
    </lineage>
</organism>
<feature type="region of interest" description="Disordered" evidence="7">
    <location>
        <begin position="392"/>
        <end position="419"/>
    </location>
</feature>
<feature type="compositionally biased region" description="Basic and acidic residues" evidence="7">
    <location>
        <begin position="401"/>
        <end position="418"/>
    </location>
</feature>
<name>A0AAD7L3V2_QUISA</name>
<evidence type="ECO:0000256" key="8">
    <source>
        <dbReference type="SAM" id="Phobius"/>
    </source>
</evidence>
<protein>
    <recommendedName>
        <fullName evidence="2">RING-type E3 ubiquitin transferase</fullName>
        <ecNumber evidence="2">2.3.2.27</ecNumber>
    </recommendedName>
</protein>
<keyword evidence="3" id="KW-0479">Metal-binding</keyword>
<feature type="region of interest" description="Disordered" evidence="7">
    <location>
        <begin position="197"/>
        <end position="234"/>
    </location>
</feature>
<comment type="catalytic activity">
    <reaction evidence="1">
        <text>S-ubiquitinyl-[E2 ubiquitin-conjugating enzyme]-L-cysteine + [acceptor protein]-L-lysine = [E2 ubiquitin-conjugating enzyme]-L-cysteine + N(6)-ubiquitinyl-[acceptor protein]-L-lysine.</text>
        <dbReference type="EC" id="2.3.2.27"/>
    </reaction>
</comment>
<feature type="compositionally biased region" description="Acidic residues" evidence="7">
    <location>
        <begin position="217"/>
        <end position="234"/>
    </location>
</feature>
<keyword evidence="4 6" id="KW-0863">Zinc-finger</keyword>
<dbReference type="GO" id="GO:0061630">
    <property type="term" value="F:ubiquitin protein ligase activity"/>
    <property type="evidence" value="ECO:0007669"/>
    <property type="project" value="UniProtKB-EC"/>
</dbReference>
<evidence type="ECO:0000313" key="11">
    <source>
        <dbReference type="Proteomes" id="UP001163823"/>
    </source>
</evidence>
<evidence type="ECO:0000259" key="9">
    <source>
        <dbReference type="PROSITE" id="PS50089"/>
    </source>
</evidence>
<dbReference type="GO" id="GO:0005737">
    <property type="term" value="C:cytoplasm"/>
    <property type="evidence" value="ECO:0007669"/>
    <property type="project" value="TreeGrafter"/>
</dbReference>
<dbReference type="Proteomes" id="UP001163823">
    <property type="component" value="Chromosome 11"/>
</dbReference>
<proteinExistence type="predicted"/>
<dbReference type="InterPro" id="IPR013083">
    <property type="entry name" value="Znf_RING/FYVE/PHD"/>
</dbReference>
<gene>
    <name evidence="10" type="ORF">O6P43_027112</name>
</gene>
<evidence type="ECO:0000256" key="6">
    <source>
        <dbReference type="PROSITE-ProRule" id="PRU00175"/>
    </source>
</evidence>
<accession>A0AAD7L3V2</accession>
<dbReference type="SUPFAM" id="SSF57850">
    <property type="entry name" value="RING/U-box"/>
    <property type="match status" value="1"/>
</dbReference>
<dbReference type="EC" id="2.3.2.27" evidence="2"/>
<evidence type="ECO:0000256" key="2">
    <source>
        <dbReference type="ARBA" id="ARBA00012483"/>
    </source>
</evidence>
<evidence type="ECO:0000313" key="10">
    <source>
        <dbReference type="EMBL" id="KAJ7951006.1"/>
    </source>
</evidence>
<dbReference type="GO" id="GO:0008270">
    <property type="term" value="F:zinc ion binding"/>
    <property type="evidence" value="ECO:0007669"/>
    <property type="project" value="UniProtKB-KW"/>
</dbReference>
<dbReference type="PANTHER" id="PTHR15710:SF242">
    <property type="entry name" value="OS06G0633500 PROTEIN"/>
    <property type="match status" value="1"/>
</dbReference>
<feature type="domain" description="RING-type" evidence="9">
    <location>
        <begin position="321"/>
        <end position="362"/>
    </location>
</feature>
<dbReference type="InterPro" id="IPR001841">
    <property type="entry name" value="Znf_RING"/>
</dbReference>
<evidence type="ECO:0000256" key="5">
    <source>
        <dbReference type="ARBA" id="ARBA00022833"/>
    </source>
</evidence>